<name>A0A419VW17_9BACT</name>
<dbReference type="AlphaFoldDB" id="A0A419VW17"/>
<protein>
    <submittedName>
        <fullName evidence="2">Putative GNAT family N-acyltransferase</fullName>
    </submittedName>
</protein>
<comment type="caution">
    <text evidence="2">The sequence shown here is derived from an EMBL/GenBank/DDBJ whole genome shotgun (WGS) entry which is preliminary data.</text>
</comment>
<sequence>MIRIEEIPYQQTWEIRHRVMWPHKPIEYVQLDEDRFGKHYGLFVDDELVSIVSLFVENKEAQFRKFATLQSSQGKGYGSQLLKFVFAEVEVQNIKRIWCNARKEKTAFYQRFCMIETQETFSKGGIEYVIMEKFSR</sequence>
<evidence type="ECO:0000259" key="1">
    <source>
        <dbReference type="PROSITE" id="PS51186"/>
    </source>
</evidence>
<dbReference type="Gene3D" id="3.40.630.30">
    <property type="match status" value="1"/>
</dbReference>
<gene>
    <name evidence="2" type="ORF">BC643_4002</name>
</gene>
<organism evidence="2 3">
    <name type="scientific">Mangrovibacterium diazotrophicum</name>
    <dbReference type="NCBI Taxonomy" id="1261403"/>
    <lineage>
        <taxon>Bacteria</taxon>
        <taxon>Pseudomonadati</taxon>
        <taxon>Bacteroidota</taxon>
        <taxon>Bacteroidia</taxon>
        <taxon>Marinilabiliales</taxon>
        <taxon>Prolixibacteraceae</taxon>
        <taxon>Mangrovibacterium</taxon>
    </lineage>
</organism>
<dbReference type="EMBL" id="RAPN01000004">
    <property type="protein sequence ID" value="RKD86311.1"/>
    <property type="molecule type" value="Genomic_DNA"/>
</dbReference>
<dbReference type="RefSeq" id="WP_211338152.1">
    <property type="nucleotide sequence ID" value="NZ_RAPN01000004.1"/>
</dbReference>
<evidence type="ECO:0000313" key="2">
    <source>
        <dbReference type="EMBL" id="RKD86311.1"/>
    </source>
</evidence>
<evidence type="ECO:0000313" key="3">
    <source>
        <dbReference type="Proteomes" id="UP000283387"/>
    </source>
</evidence>
<dbReference type="InterPro" id="IPR016181">
    <property type="entry name" value="Acyl_CoA_acyltransferase"/>
</dbReference>
<reference evidence="2 3" key="1">
    <citation type="submission" date="2018-09" db="EMBL/GenBank/DDBJ databases">
        <title>Genomic Encyclopedia of Archaeal and Bacterial Type Strains, Phase II (KMG-II): from individual species to whole genera.</title>
        <authorList>
            <person name="Goeker M."/>
        </authorList>
    </citation>
    <scope>NUCLEOTIDE SEQUENCE [LARGE SCALE GENOMIC DNA]</scope>
    <source>
        <strain evidence="2 3">DSM 27148</strain>
    </source>
</reference>
<dbReference type="Proteomes" id="UP000283387">
    <property type="component" value="Unassembled WGS sequence"/>
</dbReference>
<dbReference type="CDD" id="cd04301">
    <property type="entry name" value="NAT_SF"/>
    <property type="match status" value="1"/>
</dbReference>
<dbReference type="GO" id="GO:0016747">
    <property type="term" value="F:acyltransferase activity, transferring groups other than amino-acyl groups"/>
    <property type="evidence" value="ECO:0007669"/>
    <property type="project" value="InterPro"/>
</dbReference>
<keyword evidence="3" id="KW-1185">Reference proteome</keyword>
<keyword evidence="2" id="KW-0012">Acyltransferase</keyword>
<dbReference type="InterPro" id="IPR000182">
    <property type="entry name" value="GNAT_dom"/>
</dbReference>
<dbReference type="PROSITE" id="PS51186">
    <property type="entry name" value="GNAT"/>
    <property type="match status" value="1"/>
</dbReference>
<keyword evidence="2" id="KW-0808">Transferase</keyword>
<dbReference type="SUPFAM" id="SSF55729">
    <property type="entry name" value="Acyl-CoA N-acyltransferases (Nat)"/>
    <property type="match status" value="1"/>
</dbReference>
<accession>A0A419VW17</accession>
<feature type="domain" description="N-acetyltransferase" evidence="1">
    <location>
        <begin position="1"/>
        <end position="136"/>
    </location>
</feature>
<dbReference type="Pfam" id="PF13673">
    <property type="entry name" value="Acetyltransf_10"/>
    <property type="match status" value="1"/>
</dbReference>
<proteinExistence type="predicted"/>